<sequence>MDSWFTQQLLVKALTCQGLDVISIVKATNQRYQVDRNSLD</sequence>
<comment type="caution">
    <text evidence="1">The sequence shown here is derived from an EMBL/GenBank/DDBJ whole genome shotgun (WGS) entry which is preliminary data.</text>
</comment>
<accession>A0A4Y1ZCK5</accession>
<gene>
    <name evidence="1" type="ORF">NBRC111894_2371</name>
</gene>
<dbReference type="Proteomes" id="UP000319716">
    <property type="component" value="Unassembled WGS sequence"/>
</dbReference>
<evidence type="ECO:0000313" key="1">
    <source>
        <dbReference type="EMBL" id="GAY76817.1"/>
    </source>
</evidence>
<dbReference type="EMBL" id="BEXB01000017">
    <property type="protein sequence ID" value="GAY76817.1"/>
    <property type="molecule type" value="Genomic_DNA"/>
</dbReference>
<dbReference type="AlphaFoldDB" id="A0A4Y1ZCK5"/>
<evidence type="ECO:0000313" key="2">
    <source>
        <dbReference type="Proteomes" id="UP000319716"/>
    </source>
</evidence>
<reference evidence="1 2" key="1">
    <citation type="submission" date="2017-11" db="EMBL/GenBank/DDBJ databases">
        <title>Draft Genome Sequence of Sporolactobacillus inulinus NBRC 111894 Isolated from Koso, a Japanese Sugar-Vegetable Fermented Beverage.</title>
        <authorList>
            <person name="Chiou T.Y."/>
            <person name="Oshima K."/>
            <person name="Suda W."/>
            <person name="Hattori M."/>
            <person name="Takahashi T."/>
        </authorList>
    </citation>
    <scope>NUCLEOTIDE SEQUENCE [LARGE SCALE GENOMIC DNA]</scope>
    <source>
        <strain evidence="1 2">NBRC111894</strain>
    </source>
</reference>
<name>A0A4Y1ZCK5_9BACL</name>
<proteinExistence type="predicted"/>
<protein>
    <submittedName>
        <fullName evidence="1">Uncharacterized protein</fullName>
    </submittedName>
</protein>
<organism evidence="1 2">
    <name type="scientific">Sporolactobacillus inulinus</name>
    <dbReference type="NCBI Taxonomy" id="2078"/>
    <lineage>
        <taxon>Bacteria</taxon>
        <taxon>Bacillati</taxon>
        <taxon>Bacillota</taxon>
        <taxon>Bacilli</taxon>
        <taxon>Bacillales</taxon>
        <taxon>Sporolactobacillaceae</taxon>
        <taxon>Sporolactobacillus</taxon>
    </lineage>
</organism>